<evidence type="ECO:0000256" key="3">
    <source>
        <dbReference type="ARBA" id="ARBA00052456"/>
    </source>
</evidence>
<name>A0A5J6N9J8_CYMEN</name>
<evidence type="ECO:0000256" key="5">
    <source>
        <dbReference type="ARBA" id="ARBA00069361"/>
    </source>
</evidence>
<proteinExistence type="evidence at transcript level"/>
<comment type="function">
    <text evidence="4">In the Amaryllidaceae alkaloids biosynthesic pathway, catalyzes the conversion of noroxomaritidine to oxomaritidine, a precursor of haemanthamine- and crinamine-type alkaloids, promising anticancer agents. Can also, to some extent, catalyze the condensation of 3,4-dihydroxybenzaldehyde (3,4-DHBA) and tyramine to produce norbelladine, and of isovanillin and tyramine to produce 4'-O-methylnorbelladine.</text>
</comment>
<comment type="catalytic activity">
    <reaction evidence="3">
        <text>(10bR,4aS)-noroxomaritidine + NADPH + H(+) = (10bR,4aS)-oxomaritidine + NADP(+)</text>
        <dbReference type="Rhea" id="RHEA:63196"/>
        <dbReference type="ChEBI" id="CHEBI:15378"/>
        <dbReference type="ChEBI" id="CHEBI:57783"/>
        <dbReference type="ChEBI" id="CHEBI:58349"/>
        <dbReference type="ChEBI" id="CHEBI:133995"/>
        <dbReference type="ChEBI" id="CHEBI:146208"/>
    </reaction>
    <physiologicalReaction direction="left-to-right" evidence="3">
        <dbReference type="Rhea" id="RHEA:63197"/>
    </physiologicalReaction>
</comment>
<reference evidence="6" key="1">
    <citation type="journal article" date="2015" name="PLoS ONE">
        <title>Digital Gene Expression Analysis Based on De Novo Transcriptome Assembly Reveals New Genes Associated with Floral Organ Differentiation of the Orchid Plant Cymbidium ensifolium.</title>
        <authorList>
            <person name="Yang F."/>
            <person name="Zhu G."/>
        </authorList>
    </citation>
    <scope>NUCLEOTIDE SEQUENCE</scope>
</reference>
<evidence type="ECO:0000256" key="1">
    <source>
        <dbReference type="ARBA" id="ARBA00025714"/>
    </source>
</evidence>
<dbReference type="SUPFAM" id="SSF51735">
    <property type="entry name" value="NAD(P)-binding Rossmann-fold domains"/>
    <property type="match status" value="1"/>
</dbReference>
<dbReference type="Pfam" id="PF00106">
    <property type="entry name" value="adh_short"/>
    <property type="match status" value="1"/>
</dbReference>
<dbReference type="FunFam" id="3.40.50.720:FF:000084">
    <property type="entry name" value="Short-chain dehydrogenase reductase"/>
    <property type="match status" value="1"/>
</dbReference>
<dbReference type="PANTHER" id="PTHR44375">
    <property type="entry name" value="BETA-KETOACYL-ACP REDUCTASE-LIKE PROTEIN-RELATED"/>
    <property type="match status" value="1"/>
</dbReference>
<evidence type="ECO:0000256" key="4">
    <source>
        <dbReference type="ARBA" id="ARBA00055943"/>
    </source>
</evidence>
<protein>
    <recommendedName>
        <fullName evidence="5">Noroxomaritidine/norcraugsodine reductase</fullName>
    </recommendedName>
</protein>
<accession>A0A5J6N9J8</accession>
<dbReference type="Gene3D" id="3.40.50.720">
    <property type="entry name" value="NAD(P)-binding Rossmann-like Domain"/>
    <property type="match status" value="1"/>
</dbReference>
<dbReference type="CDD" id="cd05233">
    <property type="entry name" value="SDR_c"/>
    <property type="match status" value="1"/>
</dbReference>
<dbReference type="AlphaFoldDB" id="A0A5J6N9J8"/>
<dbReference type="InterPro" id="IPR036291">
    <property type="entry name" value="NAD(P)-bd_dom_sf"/>
</dbReference>
<evidence type="ECO:0000313" key="6">
    <source>
        <dbReference type="EMBL" id="QEX51360.1"/>
    </source>
</evidence>
<dbReference type="EMBL" id="MK861815">
    <property type="protein sequence ID" value="QEX51360.1"/>
    <property type="molecule type" value="mRNA"/>
</dbReference>
<comment type="catalytic activity">
    <reaction evidence="2">
        <text>(10bS,4aR)-noroxomaritidine + NADPH + H(+) = (10bS,4aR)-oxomaritidine + NADP(+)</text>
        <dbReference type="Rhea" id="RHEA:63200"/>
        <dbReference type="ChEBI" id="CHEBI:15378"/>
        <dbReference type="ChEBI" id="CHEBI:57783"/>
        <dbReference type="ChEBI" id="CHEBI:58349"/>
        <dbReference type="ChEBI" id="CHEBI:133996"/>
        <dbReference type="ChEBI" id="CHEBI:146209"/>
    </reaction>
    <physiologicalReaction direction="left-to-right" evidence="2">
        <dbReference type="Rhea" id="RHEA:63201"/>
    </physiologicalReaction>
</comment>
<comment type="similarity">
    <text evidence="1">Belongs to the short-chain dehydrogenases/reductases (SDR) family. SDR65C subfamily.</text>
</comment>
<dbReference type="PANTHER" id="PTHR44375:SF2">
    <property type="entry name" value="BETA-KETOACYL-ACP REDUCTASE-LIKE PROTEIN-RELATED"/>
    <property type="match status" value="1"/>
</dbReference>
<sequence length="288" mass="30867">MAMESISRSSDSIKPWLNLEGKVVLITGASSGIGHELCLDLAKAGCLVIAAARRVDRLKSLCDEINGWGSSASVSSSSVRAVAVELDVSGKGAEIEPRVQKAWNAFGRIDALVNNAGYRGNVNSPLDWTEDEWHSNLSTNLTGSWLVSKYVCKLMRDAKIKGCVINMSSIGGIERGQLPGGLGYAASKTGLNAITKVMALELGVYGIRVNSIAPGLFKSEITAGLMQKDWLERVMKKTVPLRTYGTLDPALTSLVRYLIHESSEYVTGNIFIVDAGVTLPGFPIFSSL</sequence>
<organism evidence="6">
    <name type="scientific">Cymbidium ensifolium</name>
    <name type="common">Orchid</name>
    <name type="synonym">Epidendrum ensifolium</name>
    <dbReference type="NCBI Taxonomy" id="78740"/>
    <lineage>
        <taxon>Eukaryota</taxon>
        <taxon>Viridiplantae</taxon>
        <taxon>Streptophyta</taxon>
        <taxon>Embryophyta</taxon>
        <taxon>Tracheophyta</taxon>
        <taxon>Spermatophyta</taxon>
        <taxon>Magnoliopsida</taxon>
        <taxon>Liliopsida</taxon>
        <taxon>Asparagales</taxon>
        <taxon>Orchidaceae</taxon>
        <taxon>Epidendroideae</taxon>
        <taxon>Cymbidieae</taxon>
        <taxon>Cymbidiinae</taxon>
        <taxon>Cymbidium</taxon>
    </lineage>
</organism>
<evidence type="ECO:0000256" key="2">
    <source>
        <dbReference type="ARBA" id="ARBA00050958"/>
    </source>
</evidence>
<dbReference type="InterPro" id="IPR002347">
    <property type="entry name" value="SDR_fam"/>
</dbReference>
<dbReference type="PRINTS" id="PR00081">
    <property type="entry name" value="GDHRDH"/>
</dbReference>
<dbReference type="PRINTS" id="PR00080">
    <property type="entry name" value="SDRFAMILY"/>
</dbReference>